<evidence type="ECO:0000256" key="1">
    <source>
        <dbReference type="SAM" id="MobiDB-lite"/>
    </source>
</evidence>
<evidence type="ECO:0000313" key="5">
    <source>
        <dbReference type="Proteomes" id="UP001465976"/>
    </source>
</evidence>
<keyword evidence="2" id="KW-0472">Membrane</keyword>
<keyword evidence="2" id="KW-0812">Transmembrane</keyword>
<dbReference type="PANTHER" id="PTHR12661:SF5">
    <property type="entry name" value="SUPPRESSOR OF SWI4 1 HOMOLOG"/>
    <property type="match status" value="1"/>
</dbReference>
<dbReference type="PANTHER" id="PTHR12661">
    <property type="entry name" value="PETER PAN-RELATED"/>
    <property type="match status" value="1"/>
</dbReference>
<dbReference type="InterPro" id="IPR007109">
    <property type="entry name" value="Brix"/>
</dbReference>
<dbReference type="InterPro" id="IPR045112">
    <property type="entry name" value="PPAN-like"/>
</dbReference>
<proteinExistence type="predicted"/>
<reference evidence="4 5" key="1">
    <citation type="submission" date="2024-02" db="EMBL/GenBank/DDBJ databases">
        <title>A draft genome for the cacao thread blight pathogen Marasmius crinis-equi.</title>
        <authorList>
            <person name="Cohen S.P."/>
            <person name="Baruah I.K."/>
            <person name="Amoako-Attah I."/>
            <person name="Bukari Y."/>
            <person name="Meinhardt L.W."/>
            <person name="Bailey B.A."/>
        </authorList>
    </citation>
    <scope>NUCLEOTIDE SEQUENCE [LARGE SCALE GENOMIC DNA]</scope>
    <source>
        <strain evidence="4 5">GH-76</strain>
    </source>
</reference>
<evidence type="ECO:0000259" key="3">
    <source>
        <dbReference type="PROSITE" id="PS50833"/>
    </source>
</evidence>
<evidence type="ECO:0000256" key="2">
    <source>
        <dbReference type="SAM" id="Phobius"/>
    </source>
</evidence>
<feature type="compositionally biased region" description="Basic and acidic residues" evidence="1">
    <location>
        <begin position="334"/>
        <end position="369"/>
    </location>
</feature>
<feature type="compositionally biased region" description="Basic residues" evidence="1">
    <location>
        <begin position="428"/>
        <end position="438"/>
    </location>
</feature>
<keyword evidence="2" id="KW-1133">Transmembrane helix</keyword>
<sequence length="438" mass="48680">MARRRKNRTHLKGAGAPTDASTSSDPKSFIIKHGQVGASLAQLVRDMRKVMEPNTASRLKERNRNKLKDYLTMAPALHVTHLLAFTLTDIAPSLRLVRLSNGPTLSFRIERYSLMKDILKTSKRARSMGLGYLSPPLLVLASFPPPSEAPPHLNLVMKAFQSLFPSLSPHTLKLSNARRVVLVAYNSERGTIDFRHYIITVKAYGVSKRVRRLVEGDTTAKNATVSGIPDLGREKDIADFVLRKRGELGPDAGYESAASSADSVAGDEGDAVDLADDYVGRNNKKGQRRAVRLDEIGPRLELRLVKIAEGVPGKEGQVMYHEFVKKSKKEIAEQKATHAAKEKLRKERREEQERNVARKKAGKEGKNAGDDEDEEEEDEEEAGLSEDDAEAWDEEEEITDGEEEDADSDVEDDGGSESSEDEEPDPRPKKKFKGRGKR</sequence>
<dbReference type="EMBL" id="JBAHYK010000099">
    <property type="protein sequence ID" value="KAL0578421.1"/>
    <property type="molecule type" value="Genomic_DNA"/>
</dbReference>
<feature type="compositionally biased region" description="Acidic residues" evidence="1">
    <location>
        <begin position="370"/>
        <end position="424"/>
    </location>
</feature>
<feature type="region of interest" description="Disordered" evidence="1">
    <location>
        <begin position="334"/>
        <end position="438"/>
    </location>
</feature>
<name>A0ABR3FSJ5_9AGAR</name>
<dbReference type="Proteomes" id="UP001465976">
    <property type="component" value="Unassembled WGS sequence"/>
</dbReference>
<dbReference type="SMART" id="SM00879">
    <property type="entry name" value="Brix"/>
    <property type="match status" value="1"/>
</dbReference>
<accession>A0ABR3FSJ5</accession>
<feature type="transmembrane region" description="Helical" evidence="2">
    <location>
        <begin position="70"/>
        <end position="88"/>
    </location>
</feature>
<comment type="caution">
    <text evidence="4">The sequence shown here is derived from an EMBL/GenBank/DDBJ whole genome shotgun (WGS) entry which is preliminary data.</text>
</comment>
<organism evidence="4 5">
    <name type="scientific">Marasmius crinis-equi</name>
    <dbReference type="NCBI Taxonomy" id="585013"/>
    <lineage>
        <taxon>Eukaryota</taxon>
        <taxon>Fungi</taxon>
        <taxon>Dikarya</taxon>
        <taxon>Basidiomycota</taxon>
        <taxon>Agaricomycotina</taxon>
        <taxon>Agaricomycetes</taxon>
        <taxon>Agaricomycetidae</taxon>
        <taxon>Agaricales</taxon>
        <taxon>Marasmiineae</taxon>
        <taxon>Marasmiaceae</taxon>
        <taxon>Marasmius</taxon>
    </lineage>
</organism>
<feature type="region of interest" description="Disordered" evidence="1">
    <location>
        <begin position="1"/>
        <end position="27"/>
    </location>
</feature>
<evidence type="ECO:0000313" key="4">
    <source>
        <dbReference type="EMBL" id="KAL0578421.1"/>
    </source>
</evidence>
<keyword evidence="5" id="KW-1185">Reference proteome</keyword>
<feature type="compositionally biased region" description="Basic residues" evidence="1">
    <location>
        <begin position="1"/>
        <end position="11"/>
    </location>
</feature>
<feature type="domain" description="Brix" evidence="3">
    <location>
        <begin position="26"/>
        <end position="313"/>
    </location>
</feature>
<gene>
    <name evidence="4" type="primary">SSF1</name>
    <name evidence="4" type="ORF">V5O48_003571</name>
</gene>
<dbReference type="Pfam" id="PF04427">
    <property type="entry name" value="Brix"/>
    <property type="match status" value="1"/>
</dbReference>
<dbReference type="PROSITE" id="PS50833">
    <property type="entry name" value="BRIX"/>
    <property type="match status" value="1"/>
</dbReference>
<protein>
    <submittedName>
        <fullName evidence="4">rRNA-binding ribosome biosynthesis protein</fullName>
    </submittedName>
</protein>